<proteinExistence type="predicted"/>
<evidence type="ECO:0000313" key="2">
    <source>
        <dbReference type="EMBL" id="ENV38900.1"/>
    </source>
</evidence>
<organism evidence="2 3">
    <name type="scientific">Acinetobacter venetianus (strain ATCC 31012 / DSM 23050 / BCRC 14357 / CCUG 45561 / CIP 110063 / KCTC 2702 / LMG 19082 / RAG-1)</name>
    <dbReference type="NCBI Taxonomy" id="1191460"/>
    <lineage>
        <taxon>Bacteria</taxon>
        <taxon>Pseudomonadati</taxon>
        <taxon>Pseudomonadota</taxon>
        <taxon>Gammaproteobacteria</taxon>
        <taxon>Moraxellales</taxon>
        <taxon>Moraxellaceae</taxon>
        <taxon>Acinetobacter</taxon>
    </lineage>
</organism>
<dbReference type="AlphaFoldDB" id="N9A587"/>
<dbReference type="HOGENOM" id="CLU_2505249_0_0_6"/>
<dbReference type="Proteomes" id="UP000018445">
    <property type="component" value="Unassembled WGS sequence"/>
</dbReference>
<keyword evidence="1" id="KW-0812">Transmembrane</keyword>
<feature type="transmembrane region" description="Helical" evidence="1">
    <location>
        <begin position="36"/>
        <end position="53"/>
    </location>
</feature>
<feature type="transmembrane region" description="Helical" evidence="1">
    <location>
        <begin position="12"/>
        <end position="30"/>
    </location>
</feature>
<feature type="transmembrane region" description="Helical" evidence="1">
    <location>
        <begin position="65"/>
        <end position="83"/>
    </location>
</feature>
<evidence type="ECO:0000313" key="3">
    <source>
        <dbReference type="Proteomes" id="UP000018445"/>
    </source>
</evidence>
<keyword evidence="1" id="KW-0472">Membrane</keyword>
<accession>N9A587</accession>
<dbReference type="OrthoDB" id="7066873at2"/>
<sequence length="85" mass="10190">MNDIEFDKKDFYKSNKLFLILVIVYLLAQYEFQLDVLNILHDLLLFGVTVGLFKLLRNTQQDQQNYLIPNIMFICLIIFQIVFKK</sequence>
<keyword evidence="3" id="KW-1185">Reference proteome</keyword>
<gene>
    <name evidence="2" type="ORF">F959_00030</name>
</gene>
<protein>
    <submittedName>
        <fullName evidence="2">Uncharacterized protein</fullName>
    </submittedName>
</protein>
<name>N9A587_ACIVR</name>
<dbReference type="PATRIC" id="fig|1191460.12.peg.32"/>
<dbReference type="EMBL" id="APPO01000001">
    <property type="protein sequence ID" value="ENV38900.1"/>
    <property type="molecule type" value="Genomic_DNA"/>
</dbReference>
<reference evidence="2 3" key="1">
    <citation type="submission" date="2013-02" db="EMBL/GenBank/DDBJ databases">
        <title>The Genome Sequence of Acinetobacter venetianus CIP 110063.</title>
        <authorList>
            <consortium name="The Broad Institute Genome Sequencing Platform"/>
            <consortium name="The Broad Institute Genome Sequencing Center for Infectious Disease"/>
            <person name="Cerqueira G."/>
            <person name="Feldgarden M."/>
            <person name="Courvalin P."/>
            <person name="Perichon B."/>
            <person name="Grillot-Courvalin C."/>
            <person name="Clermont D."/>
            <person name="Rocha E."/>
            <person name="Yoon E.-J."/>
            <person name="Nemec A."/>
            <person name="Walker B."/>
            <person name="Young S.K."/>
            <person name="Zeng Q."/>
            <person name="Gargeya S."/>
            <person name="Fitzgerald M."/>
            <person name="Haas B."/>
            <person name="Abouelleil A."/>
            <person name="Alvarado L."/>
            <person name="Arachchi H.M."/>
            <person name="Berlin A.M."/>
            <person name="Chapman S.B."/>
            <person name="Dewar J."/>
            <person name="Goldberg J."/>
            <person name="Griggs A."/>
            <person name="Gujja S."/>
            <person name="Hansen M."/>
            <person name="Howarth C."/>
            <person name="Imamovic A."/>
            <person name="Larimer J."/>
            <person name="McCowan C."/>
            <person name="Murphy C."/>
            <person name="Neiman D."/>
            <person name="Pearson M."/>
            <person name="Priest M."/>
            <person name="Roberts A."/>
            <person name="Saif S."/>
            <person name="Shea T."/>
            <person name="Sisk P."/>
            <person name="Sykes S."/>
            <person name="Wortman J."/>
            <person name="Nusbaum C."/>
            <person name="Birren B."/>
        </authorList>
    </citation>
    <scope>NUCLEOTIDE SEQUENCE [LARGE SCALE GENOMIC DNA]</scope>
    <source>
        <strain evidence="3">ATCC 31012 / DSM 23050 / BCRC 14357 / CCUG 45561 / CIP 110063 / KCTC 2702 / LMG 19082 / RAG-1</strain>
    </source>
</reference>
<evidence type="ECO:0000256" key="1">
    <source>
        <dbReference type="SAM" id="Phobius"/>
    </source>
</evidence>
<keyword evidence="1" id="KW-1133">Transmembrane helix</keyword>
<comment type="caution">
    <text evidence="2">The sequence shown here is derived from an EMBL/GenBank/DDBJ whole genome shotgun (WGS) entry which is preliminary data.</text>
</comment>